<proteinExistence type="inferred from homology"/>
<evidence type="ECO:0000313" key="14">
    <source>
        <dbReference type="Ensembl" id="ENSCSAVP00000003417.1"/>
    </source>
</evidence>
<dbReference type="Proteomes" id="UP000007875">
    <property type="component" value="Unassembled WGS sequence"/>
</dbReference>
<reference evidence="14" key="2">
    <citation type="submission" date="2025-08" db="UniProtKB">
        <authorList>
            <consortium name="Ensembl"/>
        </authorList>
    </citation>
    <scope>IDENTIFICATION</scope>
</reference>
<dbReference type="InterPro" id="IPR013088">
    <property type="entry name" value="Znf_NHR/GATA"/>
</dbReference>
<dbReference type="GeneTree" id="ENSGT00940000169750"/>
<dbReference type="PROSITE" id="PS51843">
    <property type="entry name" value="NR_LBD"/>
    <property type="match status" value="1"/>
</dbReference>
<feature type="domain" description="NR LBD" evidence="13">
    <location>
        <begin position="282"/>
        <end position="510"/>
    </location>
</feature>
<keyword evidence="6 11" id="KW-0805">Transcription regulation</keyword>
<keyword evidence="4 11" id="KW-0862">Zinc</keyword>
<dbReference type="PROSITE" id="PS51030">
    <property type="entry name" value="NUCLEAR_REC_DBD_2"/>
    <property type="match status" value="1"/>
</dbReference>
<evidence type="ECO:0000313" key="15">
    <source>
        <dbReference type="Proteomes" id="UP000007875"/>
    </source>
</evidence>
<evidence type="ECO:0000256" key="9">
    <source>
        <dbReference type="ARBA" id="ARBA00023170"/>
    </source>
</evidence>
<dbReference type="GO" id="GO:0043565">
    <property type="term" value="F:sequence-specific DNA binding"/>
    <property type="evidence" value="ECO:0007669"/>
    <property type="project" value="InterPro"/>
</dbReference>
<dbReference type="OMA" id="TCLRRYE"/>
<reference evidence="14" key="3">
    <citation type="submission" date="2025-09" db="UniProtKB">
        <authorList>
            <consortium name="Ensembl"/>
        </authorList>
    </citation>
    <scope>IDENTIFICATION</scope>
</reference>
<dbReference type="Pfam" id="PF00104">
    <property type="entry name" value="Hormone_recep"/>
    <property type="match status" value="1"/>
</dbReference>
<keyword evidence="3 11" id="KW-0863">Zinc-finger</keyword>
<dbReference type="GO" id="GO:0005634">
    <property type="term" value="C:nucleus"/>
    <property type="evidence" value="ECO:0007669"/>
    <property type="project" value="UniProtKB-SubCell"/>
</dbReference>
<dbReference type="GO" id="GO:0008270">
    <property type="term" value="F:zinc ion binding"/>
    <property type="evidence" value="ECO:0007669"/>
    <property type="project" value="UniProtKB-KW"/>
</dbReference>
<evidence type="ECO:0000256" key="11">
    <source>
        <dbReference type="RuleBase" id="RU004334"/>
    </source>
</evidence>
<keyword evidence="8 11" id="KW-0804">Transcription</keyword>
<dbReference type="SMART" id="SM00430">
    <property type="entry name" value="HOLI"/>
    <property type="match status" value="1"/>
</dbReference>
<dbReference type="InterPro" id="IPR050200">
    <property type="entry name" value="Nuclear_hormone_rcpt_NR3"/>
</dbReference>
<dbReference type="CDD" id="cd07170">
    <property type="entry name" value="NR_DBD_ERR"/>
    <property type="match status" value="1"/>
</dbReference>
<dbReference type="InterPro" id="IPR035500">
    <property type="entry name" value="NHR-like_dom_sf"/>
</dbReference>
<accession>H2YDL9</accession>
<dbReference type="STRING" id="51511.ENSCSAVP00000003417"/>
<evidence type="ECO:0000256" key="4">
    <source>
        <dbReference type="ARBA" id="ARBA00022833"/>
    </source>
</evidence>
<dbReference type="PRINTS" id="PR00398">
    <property type="entry name" value="STRDHORMONER"/>
</dbReference>
<dbReference type="eggNOG" id="KOG3575">
    <property type="taxonomic scope" value="Eukaryota"/>
</dbReference>
<keyword evidence="10 11" id="KW-0539">Nucleus</keyword>
<keyword evidence="5" id="KW-0007">Acetylation</keyword>
<evidence type="ECO:0000256" key="6">
    <source>
        <dbReference type="ARBA" id="ARBA00023015"/>
    </source>
</evidence>
<dbReference type="Pfam" id="PF00105">
    <property type="entry name" value="zf-C4"/>
    <property type="match status" value="1"/>
</dbReference>
<dbReference type="SUPFAM" id="SSF57716">
    <property type="entry name" value="Glucocorticoid receptor-like (DNA-binding domain)"/>
    <property type="match status" value="1"/>
</dbReference>
<dbReference type="PROSITE" id="PS00031">
    <property type="entry name" value="NUCLEAR_REC_DBD_1"/>
    <property type="match status" value="1"/>
</dbReference>
<dbReference type="AlphaFoldDB" id="H2YDL9"/>
<evidence type="ECO:0000256" key="2">
    <source>
        <dbReference type="ARBA" id="ARBA00022723"/>
    </source>
</evidence>
<comment type="similarity">
    <text evidence="11">Belongs to the nuclear hormone receptor family.</text>
</comment>
<comment type="subcellular location">
    <subcellularLocation>
        <location evidence="1 11">Nucleus</location>
    </subcellularLocation>
</comment>
<evidence type="ECO:0000256" key="3">
    <source>
        <dbReference type="ARBA" id="ARBA00022771"/>
    </source>
</evidence>
<feature type="domain" description="Nuclear receptor" evidence="12">
    <location>
        <begin position="171"/>
        <end position="246"/>
    </location>
</feature>
<evidence type="ECO:0000256" key="10">
    <source>
        <dbReference type="ARBA" id="ARBA00023242"/>
    </source>
</evidence>
<dbReference type="InterPro" id="IPR001723">
    <property type="entry name" value="Nuclear_hrmn_rcpt"/>
</dbReference>
<dbReference type="Ensembl" id="ENSCSAVT00000003469.1">
    <property type="protein sequence ID" value="ENSCSAVP00000003417.1"/>
    <property type="gene ID" value="ENSCSAVG00000002034.1"/>
</dbReference>
<evidence type="ECO:0000256" key="8">
    <source>
        <dbReference type="ARBA" id="ARBA00023163"/>
    </source>
</evidence>
<protein>
    <submittedName>
        <fullName evidence="14">Uncharacterized protein</fullName>
    </submittedName>
</protein>
<keyword evidence="9 11" id="KW-0675">Receptor</keyword>
<dbReference type="Gene3D" id="1.10.565.10">
    <property type="entry name" value="Retinoid X Receptor"/>
    <property type="match status" value="1"/>
</dbReference>
<name>H2YDL9_CIOSA</name>
<dbReference type="SUPFAM" id="SSF48508">
    <property type="entry name" value="Nuclear receptor ligand-binding domain"/>
    <property type="match status" value="1"/>
</dbReference>
<dbReference type="GO" id="GO:0003700">
    <property type="term" value="F:DNA-binding transcription factor activity"/>
    <property type="evidence" value="ECO:0007669"/>
    <property type="project" value="InterPro"/>
</dbReference>
<dbReference type="SMART" id="SM00399">
    <property type="entry name" value="ZnF_C4"/>
    <property type="match status" value="1"/>
</dbReference>
<keyword evidence="15" id="KW-1185">Reference proteome</keyword>
<dbReference type="InterPro" id="IPR000536">
    <property type="entry name" value="Nucl_hrmn_rcpt_lig-bd"/>
</dbReference>
<evidence type="ECO:0000256" key="1">
    <source>
        <dbReference type="ARBA" id="ARBA00004123"/>
    </source>
</evidence>
<evidence type="ECO:0000256" key="7">
    <source>
        <dbReference type="ARBA" id="ARBA00023125"/>
    </source>
</evidence>
<organism evidence="14 15">
    <name type="scientific">Ciona savignyi</name>
    <name type="common">Pacific transparent sea squirt</name>
    <dbReference type="NCBI Taxonomy" id="51511"/>
    <lineage>
        <taxon>Eukaryota</taxon>
        <taxon>Metazoa</taxon>
        <taxon>Chordata</taxon>
        <taxon>Tunicata</taxon>
        <taxon>Ascidiacea</taxon>
        <taxon>Phlebobranchia</taxon>
        <taxon>Cionidae</taxon>
        <taxon>Ciona</taxon>
    </lineage>
</organism>
<evidence type="ECO:0000256" key="5">
    <source>
        <dbReference type="ARBA" id="ARBA00022990"/>
    </source>
</evidence>
<dbReference type="FunFam" id="3.30.50.10:FF:000008">
    <property type="entry name" value="estrogen-related receptor gamma isoform X1"/>
    <property type="match status" value="1"/>
</dbReference>
<evidence type="ECO:0000259" key="13">
    <source>
        <dbReference type="PROSITE" id="PS51843"/>
    </source>
</evidence>
<dbReference type="PRINTS" id="PR00047">
    <property type="entry name" value="STROIDFINGER"/>
</dbReference>
<dbReference type="InParanoid" id="H2YDL9"/>
<keyword evidence="7 11" id="KW-0238">DNA-binding</keyword>
<dbReference type="HOGENOM" id="CLU_007368_11_0_1"/>
<keyword evidence="2 11" id="KW-0479">Metal-binding</keyword>
<sequence>MCSLLNSDDTLSSMLFIKQEPGSPLESSVNFNSSFNSSLSSSPDSLCSDGGAYSPPSMVHLGFPSLFPSMLSPDDMPSSVISRLNCNFNNNRATSSGDEDVFDDISACMASSDSSGDAMMGLMPSSLSCYKSDTDSAQAFALPTSLVLKTSTASESNAAATPLSVNSSPPKRLCLVCGDIASGYHYGVASCEACKAFFKRTIQGSIDYTCPAANDCEITKRRRKSCQSCRFSKCLRVGMLREGVRLDRVRGGRQKYKRKIDSNDMTYLVAVPPVESANNMLSTNKILSHLLMAEPDKLYAAPLHNERTEISILNVLCDIADRELVVIIGWAKHIPGFSVLSLADQMGLLQSAWMEVLVLGIVFRSLNRDGDLVFAEDFSMDAESSSEVGMVELHHYLSHLQRRLKQLNFKKEEFVLMKAMVLVNCDSPHVENHQTLQQLQETLLQTLSETAQSSSTDPLSGFASQRCGQLLLTLPLLRLVAAKAVHFFNSVRQSGKVVLNKLFLEMLDAKL</sequence>
<reference evidence="15" key="1">
    <citation type="submission" date="2003-08" db="EMBL/GenBank/DDBJ databases">
        <authorList>
            <person name="Birren B."/>
            <person name="Nusbaum C."/>
            <person name="Abebe A."/>
            <person name="Abouelleil A."/>
            <person name="Adekoya E."/>
            <person name="Ait-zahra M."/>
            <person name="Allen N."/>
            <person name="Allen T."/>
            <person name="An P."/>
            <person name="Anderson M."/>
            <person name="Anderson S."/>
            <person name="Arachchi H."/>
            <person name="Armbruster J."/>
            <person name="Bachantsang P."/>
            <person name="Baldwin J."/>
            <person name="Barry A."/>
            <person name="Bayul T."/>
            <person name="Blitshsteyn B."/>
            <person name="Bloom T."/>
            <person name="Blye J."/>
            <person name="Boguslavskiy L."/>
            <person name="Borowsky M."/>
            <person name="Boukhgalter B."/>
            <person name="Brunache A."/>
            <person name="Butler J."/>
            <person name="Calixte N."/>
            <person name="Calvo S."/>
            <person name="Camarata J."/>
            <person name="Campo K."/>
            <person name="Chang J."/>
            <person name="Cheshatsang Y."/>
            <person name="Citroen M."/>
            <person name="Collymore A."/>
            <person name="Considine T."/>
            <person name="Cook A."/>
            <person name="Cooke P."/>
            <person name="Corum B."/>
            <person name="Cuomo C."/>
            <person name="David R."/>
            <person name="Dawoe T."/>
            <person name="Degray S."/>
            <person name="Dodge S."/>
            <person name="Dooley K."/>
            <person name="Dorje P."/>
            <person name="Dorjee K."/>
            <person name="Dorris L."/>
            <person name="Duffey N."/>
            <person name="Dupes A."/>
            <person name="Elkins T."/>
            <person name="Engels R."/>
            <person name="Erickson J."/>
            <person name="Farina A."/>
            <person name="Faro S."/>
            <person name="Ferreira P."/>
            <person name="Fischer H."/>
            <person name="Fitzgerald M."/>
            <person name="Foley K."/>
            <person name="Gage D."/>
            <person name="Galagan J."/>
            <person name="Gearin G."/>
            <person name="Gnerre S."/>
            <person name="Gnirke A."/>
            <person name="Goyette A."/>
            <person name="Graham J."/>
            <person name="Grandbois E."/>
            <person name="Gyaltsen K."/>
            <person name="Hafez N."/>
            <person name="Hagopian D."/>
            <person name="Hagos B."/>
            <person name="Hall J."/>
            <person name="Hatcher B."/>
            <person name="Heller A."/>
            <person name="Higgins H."/>
            <person name="Honan T."/>
            <person name="Horn A."/>
            <person name="Houde N."/>
            <person name="Hughes L."/>
            <person name="Hulme W."/>
            <person name="Husby E."/>
            <person name="Iliev I."/>
            <person name="Jaffe D."/>
            <person name="Jones C."/>
            <person name="Kamal M."/>
            <person name="Kamat A."/>
            <person name="Kamvysselis M."/>
            <person name="Karlsson E."/>
            <person name="Kells C."/>
            <person name="Kieu A."/>
            <person name="Kisner P."/>
            <person name="Kodira C."/>
            <person name="Kulbokas E."/>
            <person name="Labutti K."/>
            <person name="Lama D."/>
            <person name="Landers T."/>
            <person name="Leger J."/>
            <person name="Levine S."/>
            <person name="Lewis D."/>
            <person name="Lewis T."/>
            <person name="Lindblad-toh K."/>
            <person name="Liu X."/>
            <person name="Lokyitsang T."/>
            <person name="Lokyitsang Y."/>
            <person name="Lucien O."/>
            <person name="Lui A."/>
            <person name="Ma L.J."/>
            <person name="Mabbitt R."/>
            <person name="Macdonald J."/>
            <person name="Maclean C."/>
            <person name="Major J."/>
            <person name="Manning J."/>
            <person name="Marabella R."/>
            <person name="Maru K."/>
            <person name="Matthews C."/>
            <person name="Mauceli E."/>
            <person name="Mccarthy M."/>
            <person name="Mcdonough S."/>
            <person name="Mcghee T."/>
            <person name="Meldrim J."/>
            <person name="Meneus L."/>
            <person name="Mesirov J."/>
            <person name="Mihalev A."/>
            <person name="Mihova T."/>
            <person name="Mikkelsen T."/>
            <person name="Mlenga V."/>
            <person name="Moru K."/>
            <person name="Mozes J."/>
            <person name="Mulrain L."/>
            <person name="Munson G."/>
            <person name="Naylor J."/>
            <person name="Newes C."/>
            <person name="Nguyen C."/>
            <person name="Nguyen N."/>
            <person name="Nguyen T."/>
            <person name="Nicol R."/>
            <person name="Nielsen C."/>
            <person name="Nizzari M."/>
            <person name="Norbu C."/>
            <person name="Norbu N."/>
            <person name="O'donnell P."/>
            <person name="Okoawo O."/>
            <person name="O'leary S."/>
            <person name="Omotosho B."/>
            <person name="O'neill K."/>
            <person name="Osman S."/>
            <person name="Parker S."/>
            <person name="Perrin D."/>
            <person name="Phunkhang P."/>
            <person name="Piqani B."/>
            <person name="Purcell S."/>
            <person name="Rachupka T."/>
            <person name="Ramasamy U."/>
            <person name="Rameau R."/>
            <person name="Ray V."/>
            <person name="Raymond C."/>
            <person name="Retta R."/>
            <person name="Richardson S."/>
            <person name="Rise C."/>
            <person name="Rodriguez J."/>
            <person name="Rogers J."/>
            <person name="Rogov P."/>
            <person name="Rutman M."/>
            <person name="Schupbach R."/>
            <person name="Seaman C."/>
            <person name="Settipalli S."/>
            <person name="Sharpe T."/>
            <person name="Sheridan J."/>
            <person name="Sherpa N."/>
            <person name="Shi J."/>
            <person name="Smirnov S."/>
            <person name="Smith C."/>
            <person name="Sougnez C."/>
            <person name="Spencer B."/>
            <person name="Stalker J."/>
            <person name="Stange-thomann N."/>
            <person name="Stavropoulos S."/>
            <person name="Stetson K."/>
            <person name="Stone C."/>
            <person name="Stone S."/>
            <person name="Stubbs M."/>
            <person name="Talamas J."/>
            <person name="Tchuinga P."/>
            <person name="Tenzing P."/>
            <person name="Tesfaye S."/>
            <person name="Theodore J."/>
            <person name="Thoulutsang Y."/>
            <person name="Topham K."/>
            <person name="Towey S."/>
            <person name="Tsamla T."/>
            <person name="Tsomo N."/>
            <person name="Vallee D."/>
            <person name="Vassiliev H."/>
            <person name="Venkataraman V."/>
            <person name="Vinson J."/>
            <person name="Vo A."/>
            <person name="Wade C."/>
            <person name="Wang S."/>
            <person name="Wangchuk T."/>
            <person name="Wangdi T."/>
            <person name="Whittaker C."/>
            <person name="Wilkinson J."/>
            <person name="Wu Y."/>
            <person name="Wyman D."/>
            <person name="Yadav S."/>
            <person name="Yang S."/>
            <person name="Yang X."/>
            <person name="Yeager S."/>
            <person name="Yee E."/>
            <person name="Young G."/>
            <person name="Zainoun J."/>
            <person name="Zembeck L."/>
            <person name="Zimmer A."/>
            <person name="Zody M."/>
            <person name="Lander E."/>
        </authorList>
    </citation>
    <scope>NUCLEOTIDE SEQUENCE [LARGE SCALE GENOMIC DNA]</scope>
</reference>
<dbReference type="Gene3D" id="3.30.50.10">
    <property type="entry name" value="Erythroid Transcription Factor GATA-1, subunit A"/>
    <property type="match status" value="1"/>
</dbReference>
<evidence type="ECO:0000259" key="12">
    <source>
        <dbReference type="PROSITE" id="PS51030"/>
    </source>
</evidence>
<dbReference type="InterPro" id="IPR001628">
    <property type="entry name" value="Znf_hrmn_rcpt"/>
</dbReference>
<dbReference type="PANTHER" id="PTHR48092">
    <property type="entry name" value="KNIRPS-RELATED PROTEIN-RELATED"/>
    <property type="match status" value="1"/>
</dbReference>